<dbReference type="Pfam" id="PF25137">
    <property type="entry name" value="ADH_Fe_C"/>
    <property type="match status" value="1"/>
</dbReference>
<dbReference type="FunFam" id="1.20.1090.10:FF:000001">
    <property type="entry name" value="Aldehyde-alcohol dehydrogenase"/>
    <property type="match status" value="1"/>
</dbReference>
<dbReference type="PANTHER" id="PTHR11496">
    <property type="entry name" value="ALCOHOL DEHYDROGENASE"/>
    <property type="match status" value="1"/>
</dbReference>
<evidence type="ECO:0000259" key="4">
    <source>
        <dbReference type="Pfam" id="PF00465"/>
    </source>
</evidence>
<protein>
    <submittedName>
        <fullName evidence="6">Iron-containing alcohol dehydrogenase</fullName>
    </submittedName>
</protein>
<keyword evidence="3" id="KW-0520">NAD</keyword>
<dbReference type="PANTHER" id="PTHR11496:SF102">
    <property type="entry name" value="ALCOHOL DEHYDROGENASE 4"/>
    <property type="match status" value="1"/>
</dbReference>
<dbReference type="RefSeq" id="WP_118334301.1">
    <property type="nucleotide sequence ID" value="NZ_AP025567.1"/>
</dbReference>
<dbReference type="OrthoDB" id="9804734at2"/>
<dbReference type="InterPro" id="IPR018211">
    <property type="entry name" value="ADH_Fe_CS"/>
</dbReference>
<dbReference type="GO" id="GO:0046872">
    <property type="term" value="F:metal ion binding"/>
    <property type="evidence" value="ECO:0007669"/>
    <property type="project" value="InterPro"/>
</dbReference>
<keyword evidence="7" id="KW-1185">Reference proteome</keyword>
<name>A0A415E8M1_9FIRM</name>
<evidence type="ECO:0000256" key="2">
    <source>
        <dbReference type="ARBA" id="ARBA00023002"/>
    </source>
</evidence>
<evidence type="ECO:0000256" key="3">
    <source>
        <dbReference type="ARBA" id="ARBA00023027"/>
    </source>
</evidence>
<dbReference type="AlphaFoldDB" id="A0A415E8M1"/>
<dbReference type="STRING" id="1776384.GCA_900086585_03050"/>
<dbReference type="PROSITE" id="PS00060">
    <property type="entry name" value="ADH_IRON_2"/>
    <property type="match status" value="1"/>
</dbReference>
<evidence type="ECO:0000259" key="5">
    <source>
        <dbReference type="Pfam" id="PF25137"/>
    </source>
</evidence>
<comment type="similarity">
    <text evidence="1">Belongs to the iron-containing alcohol dehydrogenase family.</text>
</comment>
<feature type="domain" description="Alcohol dehydrogenase iron-type/glycerol dehydrogenase GldA" evidence="4">
    <location>
        <begin position="10"/>
        <end position="179"/>
    </location>
</feature>
<dbReference type="Proteomes" id="UP000284841">
    <property type="component" value="Unassembled WGS sequence"/>
</dbReference>
<dbReference type="SUPFAM" id="SSF56796">
    <property type="entry name" value="Dehydroquinate synthase-like"/>
    <property type="match status" value="1"/>
</dbReference>
<evidence type="ECO:0000313" key="6">
    <source>
        <dbReference type="EMBL" id="RHJ90111.1"/>
    </source>
</evidence>
<evidence type="ECO:0000313" key="7">
    <source>
        <dbReference type="Proteomes" id="UP000284841"/>
    </source>
</evidence>
<comment type="caution">
    <text evidence="6">The sequence shown here is derived from an EMBL/GenBank/DDBJ whole genome shotgun (WGS) entry which is preliminary data.</text>
</comment>
<dbReference type="GO" id="GO:0004022">
    <property type="term" value="F:alcohol dehydrogenase (NAD+) activity"/>
    <property type="evidence" value="ECO:0007669"/>
    <property type="project" value="UniProtKB-ARBA"/>
</dbReference>
<dbReference type="InterPro" id="IPR056798">
    <property type="entry name" value="ADH_Fe_C"/>
</dbReference>
<accession>A0A415E8M1</accession>
<dbReference type="InterPro" id="IPR001670">
    <property type="entry name" value="ADH_Fe/GldA"/>
</dbReference>
<evidence type="ECO:0000256" key="1">
    <source>
        <dbReference type="ARBA" id="ARBA00007358"/>
    </source>
</evidence>
<organism evidence="6 7">
    <name type="scientific">Emergencia timonensis</name>
    <dbReference type="NCBI Taxonomy" id="1776384"/>
    <lineage>
        <taxon>Bacteria</taxon>
        <taxon>Bacillati</taxon>
        <taxon>Bacillota</taxon>
        <taxon>Clostridia</taxon>
        <taxon>Peptostreptococcales</taxon>
        <taxon>Anaerovoracaceae</taxon>
        <taxon>Emergencia</taxon>
    </lineage>
</organism>
<dbReference type="Gene3D" id="3.40.50.1970">
    <property type="match status" value="1"/>
</dbReference>
<dbReference type="InterPro" id="IPR039697">
    <property type="entry name" value="Alcohol_dehydrogenase_Fe"/>
</dbReference>
<feature type="domain" description="Fe-containing alcohol dehydrogenase-like C-terminal" evidence="5">
    <location>
        <begin position="190"/>
        <end position="385"/>
    </location>
</feature>
<keyword evidence="2" id="KW-0560">Oxidoreductase</keyword>
<dbReference type="EMBL" id="QRMS01000001">
    <property type="protein sequence ID" value="RHJ90111.1"/>
    <property type="molecule type" value="Genomic_DNA"/>
</dbReference>
<proteinExistence type="inferred from homology"/>
<dbReference type="Gene3D" id="1.20.1090.10">
    <property type="entry name" value="Dehydroquinate synthase-like - alpha domain"/>
    <property type="match status" value="1"/>
</dbReference>
<dbReference type="PROSITE" id="PS00913">
    <property type="entry name" value="ADH_IRON_1"/>
    <property type="match status" value="1"/>
</dbReference>
<dbReference type="CDD" id="cd08551">
    <property type="entry name" value="Fe-ADH"/>
    <property type="match status" value="1"/>
</dbReference>
<reference evidence="6 7" key="1">
    <citation type="submission" date="2018-08" db="EMBL/GenBank/DDBJ databases">
        <title>A genome reference for cultivated species of the human gut microbiota.</title>
        <authorList>
            <person name="Zou Y."/>
            <person name="Xue W."/>
            <person name="Luo G."/>
        </authorList>
    </citation>
    <scope>NUCLEOTIDE SEQUENCE [LARGE SCALE GENOMIC DNA]</scope>
    <source>
        <strain evidence="6 7">AM07-24</strain>
    </source>
</reference>
<dbReference type="FunFam" id="3.40.50.1970:FF:000003">
    <property type="entry name" value="Alcohol dehydrogenase, iron-containing"/>
    <property type="match status" value="1"/>
</dbReference>
<dbReference type="Pfam" id="PF00465">
    <property type="entry name" value="Fe-ADH"/>
    <property type="match status" value="1"/>
</dbReference>
<sequence length="385" mass="41245">MKDFYFRMLTRVRYGVGISSKIADFAKEMGGSKIFVIADKILLETDTLQGVFESFEKAGMEYELFTDIVPEPPVKVVDEVSSVMRRVGCNLCVAIGGGSTIDTAKAVCMLQTHEGSVKDYLFGGTKTVTKPCVPLICIPTTAGTGAEVTAASVIDDTENQVKLSVTHENLIPDLALLDPSLQTSLPTFVTAATGMDALTHAIESYTTLNANPVGDAYALQAMRLIGENLRTAVSDGSNIEARGNMTVASFLAGASLLNCGVSVVHGIAQSIGGIAHVPHGLANALILPYAMEINYVGNLEKFKNIAACLGEKAEGLSLRDAARKAVEAIINLENDIGIPRKLSEVGVTREMFSQIIKDTMKYRLLAINPVKITRKHVEDILEAAY</sequence>
<gene>
    <name evidence="6" type="ORF">DW099_03795</name>
</gene>